<dbReference type="EMBL" id="QYBB01000023">
    <property type="protein sequence ID" value="RYC30563.1"/>
    <property type="molecule type" value="Genomic_DNA"/>
</dbReference>
<sequence length="84" mass="8292">MRNLIAVVLTLSTLSGGALAQDAAPAEAHKGALPQPVGTTQVQQPAGVTRTGDAQGKSGNTASGVNCQSASAEMTNGKVETCAK</sequence>
<reference evidence="3 4" key="1">
    <citation type="submission" date="2018-12" db="EMBL/GenBank/DDBJ databases">
        <authorList>
            <person name="Grouzdev D.S."/>
            <person name="Krutkina M.S."/>
        </authorList>
    </citation>
    <scope>NUCLEOTIDE SEQUENCE [LARGE SCALE GENOMIC DNA]</scope>
    <source>
        <strain evidence="3 4">RmlP026</strain>
    </source>
</reference>
<feature type="chain" id="PRO_5020417851" description="DUF680 domain-containing protein" evidence="2">
    <location>
        <begin position="21"/>
        <end position="84"/>
    </location>
</feature>
<dbReference type="AlphaFoldDB" id="A0A4Q2U256"/>
<comment type="caution">
    <text evidence="3">The sequence shown here is derived from an EMBL/GenBank/DDBJ whole genome shotgun (WGS) entry which is preliminary data.</text>
</comment>
<feature type="compositionally biased region" description="Low complexity" evidence="1">
    <location>
        <begin position="34"/>
        <end position="45"/>
    </location>
</feature>
<keyword evidence="2" id="KW-0732">Signal</keyword>
<evidence type="ECO:0000256" key="2">
    <source>
        <dbReference type="SAM" id="SignalP"/>
    </source>
</evidence>
<accession>A0A4Q2U256</accession>
<reference evidence="3 4" key="2">
    <citation type="submission" date="2019-02" db="EMBL/GenBank/DDBJ databases">
        <title>'Lichenibacterium ramalinii' gen. nov. sp. nov., 'Lichenibacterium minor' gen. nov. sp. nov.</title>
        <authorList>
            <person name="Pankratov T."/>
        </authorList>
    </citation>
    <scope>NUCLEOTIDE SEQUENCE [LARGE SCALE GENOMIC DNA]</scope>
    <source>
        <strain evidence="3 4">RmlP026</strain>
    </source>
</reference>
<feature type="signal peptide" evidence="2">
    <location>
        <begin position="1"/>
        <end position="20"/>
    </location>
</feature>
<keyword evidence="4" id="KW-1185">Reference proteome</keyword>
<feature type="region of interest" description="Disordered" evidence="1">
    <location>
        <begin position="22"/>
        <end position="84"/>
    </location>
</feature>
<evidence type="ECO:0000256" key="1">
    <source>
        <dbReference type="SAM" id="MobiDB-lite"/>
    </source>
</evidence>
<evidence type="ECO:0000313" key="4">
    <source>
        <dbReference type="Proteomes" id="UP000290759"/>
    </source>
</evidence>
<dbReference type="RefSeq" id="WP_129228259.1">
    <property type="nucleotide sequence ID" value="NZ_QYBB01000023.1"/>
</dbReference>
<dbReference type="OrthoDB" id="9877755at2"/>
<gene>
    <name evidence="3" type="ORF">D3273_17895</name>
</gene>
<dbReference type="Proteomes" id="UP000290759">
    <property type="component" value="Unassembled WGS sequence"/>
</dbReference>
<evidence type="ECO:0000313" key="3">
    <source>
        <dbReference type="EMBL" id="RYC30563.1"/>
    </source>
</evidence>
<organism evidence="3 4">
    <name type="scientific">Lichenibacterium minor</name>
    <dbReference type="NCBI Taxonomy" id="2316528"/>
    <lineage>
        <taxon>Bacteria</taxon>
        <taxon>Pseudomonadati</taxon>
        <taxon>Pseudomonadota</taxon>
        <taxon>Alphaproteobacteria</taxon>
        <taxon>Hyphomicrobiales</taxon>
        <taxon>Lichenihabitantaceae</taxon>
        <taxon>Lichenibacterium</taxon>
    </lineage>
</organism>
<evidence type="ECO:0008006" key="5">
    <source>
        <dbReference type="Google" id="ProtNLM"/>
    </source>
</evidence>
<protein>
    <recommendedName>
        <fullName evidence="5">DUF680 domain-containing protein</fullName>
    </recommendedName>
</protein>
<proteinExistence type="predicted"/>
<name>A0A4Q2U256_9HYPH</name>
<feature type="compositionally biased region" description="Polar residues" evidence="1">
    <location>
        <begin position="57"/>
        <end position="74"/>
    </location>
</feature>